<organism evidence="1 2">
    <name type="scientific">Varibaculum cambriense</name>
    <dbReference type="NCBI Taxonomy" id="184870"/>
    <lineage>
        <taxon>Bacteria</taxon>
        <taxon>Bacillati</taxon>
        <taxon>Actinomycetota</taxon>
        <taxon>Actinomycetes</taxon>
        <taxon>Actinomycetales</taxon>
        <taxon>Actinomycetaceae</taxon>
        <taxon>Varibaculum</taxon>
    </lineage>
</organism>
<dbReference type="EMBL" id="JAKNHJ010000004">
    <property type="protein sequence ID" value="MCG4617421.1"/>
    <property type="molecule type" value="Genomic_DNA"/>
</dbReference>
<name>A0AAJ1EXP0_9ACTO</name>
<sequence>MALAKGPEDNICSARRCENPATKAVLWRNPKIPRPVHKTWLTCDEHTEFLRQYLAYRSFPTKVVPFSEVDTATLD</sequence>
<evidence type="ECO:0000313" key="2">
    <source>
        <dbReference type="Proteomes" id="UP001200537"/>
    </source>
</evidence>
<protein>
    <recommendedName>
        <fullName evidence="3">Acetone carboxylase</fullName>
    </recommendedName>
</protein>
<evidence type="ECO:0008006" key="3">
    <source>
        <dbReference type="Google" id="ProtNLM"/>
    </source>
</evidence>
<evidence type="ECO:0000313" key="1">
    <source>
        <dbReference type="EMBL" id="MCG4617421.1"/>
    </source>
</evidence>
<dbReference type="RefSeq" id="WP_238127659.1">
    <property type="nucleotide sequence ID" value="NZ_JAKNHJ010000004.1"/>
</dbReference>
<comment type="caution">
    <text evidence="1">The sequence shown here is derived from an EMBL/GenBank/DDBJ whole genome shotgun (WGS) entry which is preliminary data.</text>
</comment>
<dbReference type="Proteomes" id="UP001200537">
    <property type="component" value="Unassembled WGS sequence"/>
</dbReference>
<proteinExistence type="predicted"/>
<reference evidence="1" key="1">
    <citation type="submission" date="2022-01" db="EMBL/GenBank/DDBJ databases">
        <title>Collection of gut derived symbiotic bacterial strains cultured from healthy donors.</title>
        <authorList>
            <person name="Lin H."/>
            <person name="Kohout C."/>
            <person name="Waligurski E."/>
            <person name="Pamer E.G."/>
        </authorList>
    </citation>
    <scope>NUCLEOTIDE SEQUENCE</scope>
    <source>
        <strain evidence="1">DFI.7.46</strain>
    </source>
</reference>
<dbReference type="AlphaFoldDB" id="A0AAJ1EXP0"/>
<accession>A0AAJ1EXP0</accession>
<gene>
    <name evidence="1" type="ORF">L0M99_02780</name>
</gene>